<protein>
    <submittedName>
        <fullName evidence="2">GNAT family N-acetyltransferase</fullName>
        <ecNumber evidence="2">2.3.-.-</ecNumber>
    </submittedName>
</protein>
<sequence length="199" mass="22757">MPKKIDDDTTSSDGKLSVTITSLEMFSRPSNLILHSPHGHQTSLIRAYDPTVSFYRYLYNTVGAPWLWWERRSMPDKDLLNIIKDQAVEIYVLYFDGVPAGFAELDRRKHPVIELAYLGLIPEFVGCKLGPYLLSSMIDIAWSYEPQRLSVNTCTLDHPKALGLYQKCGFTVYDQSAKRIDDPRLNSVHPFNSENLKTQ</sequence>
<accession>A0ABW5BMQ6</accession>
<keyword evidence="2" id="KW-0808">Transferase</keyword>
<dbReference type="EC" id="2.3.-.-" evidence="2"/>
<comment type="caution">
    <text evidence="2">The sequence shown here is derived from an EMBL/GenBank/DDBJ whole genome shotgun (WGS) entry which is preliminary data.</text>
</comment>
<dbReference type="SUPFAM" id="SSF55729">
    <property type="entry name" value="Acyl-CoA N-acyltransferases (Nat)"/>
    <property type="match status" value="1"/>
</dbReference>
<dbReference type="Pfam" id="PF00583">
    <property type="entry name" value="Acetyltransf_1"/>
    <property type="match status" value="1"/>
</dbReference>
<evidence type="ECO:0000313" key="2">
    <source>
        <dbReference type="EMBL" id="MFD2207452.1"/>
    </source>
</evidence>
<dbReference type="InterPro" id="IPR016181">
    <property type="entry name" value="Acyl_CoA_acyltransferase"/>
</dbReference>
<proteinExistence type="predicted"/>
<feature type="domain" description="N-acetyltransferase" evidence="1">
    <location>
        <begin position="43"/>
        <end position="197"/>
    </location>
</feature>
<evidence type="ECO:0000259" key="1">
    <source>
        <dbReference type="PROSITE" id="PS51186"/>
    </source>
</evidence>
<evidence type="ECO:0000313" key="3">
    <source>
        <dbReference type="Proteomes" id="UP001597294"/>
    </source>
</evidence>
<dbReference type="Proteomes" id="UP001597294">
    <property type="component" value="Unassembled WGS sequence"/>
</dbReference>
<organism evidence="2 3">
    <name type="scientific">Kiloniella antarctica</name>
    <dbReference type="NCBI Taxonomy" id="1550907"/>
    <lineage>
        <taxon>Bacteria</taxon>
        <taxon>Pseudomonadati</taxon>
        <taxon>Pseudomonadota</taxon>
        <taxon>Alphaproteobacteria</taxon>
        <taxon>Rhodospirillales</taxon>
        <taxon>Kiloniellaceae</taxon>
        <taxon>Kiloniella</taxon>
    </lineage>
</organism>
<reference evidence="3" key="1">
    <citation type="journal article" date="2019" name="Int. J. Syst. Evol. Microbiol.">
        <title>The Global Catalogue of Microorganisms (GCM) 10K type strain sequencing project: providing services to taxonomists for standard genome sequencing and annotation.</title>
        <authorList>
            <consortium name="The Broad Institute Genomics Platform"/>
            <consortium name="The Broad Institute Genome Sequencing Center for Infectious Disease"/>
            <person name="Wu L."/>
            <person name="Ma J."/>
        </authorList>
    </citation>
    <scope>NUCLEOTIDE SEQUENCE [LARGE SCALE GENOMIC DNA]</scope>
    <source>
        <strain evidence="3">CGMCC 4.7192</strain>
    </source>
</reference>
<keyword evidence="2" id="KW-0012">Acyltransferase</keyword>
<dbReference type="EMBL" id="JBHUII010000011">
    <property type="protein sequence ID" value="MFD2207452.1"/>
    <property type="molecule type" value="Genomic_DNA"/>
</dbReference>
<dbReference type="PROSITE" id="PS51186">
    <property type="entry name" value="GNAT"/>
    <property type="match status" value="1"/>
</dbReference>
<keyword evidence="3" id="KW-1185">Reference proteome</keyword>
<dbReference type="Gene3D" id="3.40.630.30">
    <property type="match status" value="1"/>
</dbReference>
<gene>
    <name evidence="2" type="ORF">ACFSKO_17655</name>
</gene>
<dbReference type="InterPro" id="IPR000182">
    <property type="entry name" value="GNAT_dom"/>
</dbReference>
<dbReference type="GO" id="GO:0016746">
    <property type="term" value="F:acyltransferase activity"/>
    <property type="evidence" value="ECO:0007669"/>
    <property type="project" value="UniProtKB-KW"/>
</dbReference>
<dbReference type="RefSeq" id="WP_380254085.1">
    <property type="nucleotide sequence ID" value="NZ_JBHUII010000011.1"/>
</dbReference>
<name>A0ABW5BMQ6_9PROT</name>